<accession>A0ABY8Y126</accession>
<dbReference type="RefSeq" id="WP_285459320.1">
    <property type="nucleotide sequence ID" value="NZ_CP127173.1"/>
</dbReference>
<dbReference type="EMBL" id="CP127173">
    <property type="protein sequence ID" value="WIV61695.1"/>
    <property type="molecule type" value="Genomic_DNA"/>
</dbReference>
<dbReference type="CDD" id="cd01949">
    <property type="entry name" value="GGDEF"/>
    <property type="match status" value="1"/>
</dbReference>
<dbReference type="PROSITE" id="PS50883">
    <property type="entry name" value="EAL"/>
    <property type="match status" value="1"/>
</dbReference>
<keyword evidence="1" id="KW-0812">Transmembrane</keyword>
<dbReference type="PROSITE" id="PS50887">
    <property type="entry name" value="GGDEF"/>
    <property type="match status" value="1"/>
</dbReference>
<evidence type="ECO:0000313" key="4">
    <source>
        <dbReference type="EMBL" id="WIV61695.1"/>
    </source>
</evidence>
<dbReference type="InterPro" id="IPR029787">
    <property type="entry name" value="Nucleotide_cyclase"/>
</dbReference>
<feature type="transmembrane region" description="Helical" evidence="1">
    <location>
        <begin position="212"/>
        <end position="237"/>
    </location>
</feature>
<organism evidence="4 5">
    <name type="scientific">Amycolatopsis nalaikhensis</name>
    <dbReference type="NCBI Taxonomy" id="715472"/>
    <lineage>
        <taxon>Bacteria</taxon>
        <taxon>Bacillati</taxon>
        <taxon>Actinomycetota</taxon>
        <taxon>Actinomycetes</taxon>
        <taxon>Pseudonocardiales</taxon>
        <taxon>Pseudonocardiaceae</taxon>
        <taxon>Amycolatopsis</taxon>
    </lineage>
</organism>
<dbReference type="CDD" id="cd01948">
    <property type="entry name" value="EAL"/>
    <property type="match status" value="1"/>
</dbReference>
<feature type="transmembrane region" description="Helical" evidence="1">
    <location>
        <begin position="40"/>
        <end position="56"/>
    </location>
</feature>
<evidence type="ECO:0000259" key="2">
    <source>
        <dbReference type="PROSITE" id="PS50883"/>
    </source>
</evidence>
<evidence type="ECO:0000259" key="3">
    <source>
        <dbReference type="PROSITE" id="PS50887"/>
    </source>
</evidence>
<evidence type="ECO:0000256" key="1">
    <source>
        <dbReference type="SAM" id="Phobius"/>
    </source>
</evidence>
<dbReference type="SMART" id="SM00052">
    <property type="entry name" value="EAL"/>
    <property type="match status" value="1"/>
</dbReference>
<protein>
    <submittedName>
        <fullName evidence="4">EAL domain-containing protein</fullName>
    </submittedName>
</protein>
<dbReference type="InterPro" id="IPR035919">
    <property type="entry name" value="EAL_sf"/>
</dbReference>
<keyword evidence="1" id="KW-0472">Membrane</keyword>
<keyword evidence="1" id="KW-1133">Transmembrane helix</keyword>
<dbReference type="Proteomes" id="UP001227101">
    <property type="component" value="Chromosome"/>
</dbReference>
<dbReference type="NCBIfam" id="TIGR00254">
    <property type="entry name" value="GGDEF"/>
    <property type="match status" value="1"/>
</dbReference>
<dbReference type="InterPro" id="IPR043128">
    <property type="entry name" value="Rev_trsase/Diguanyl_cyclase"/>
</dbReference>
<feature type="transmembrane region" description="Helical" evidence="1">
    <location>
        <begin position="99"/>
        <end position="119"/>
    </location>
</feature>
<dbReference type="PANTHER" id="PTHR44757:SF2">
    <property type="entry name" value="BIOFILM ARCHITECTURE MAINTENANCE PROTEIN MBAA"/>
    <property type="match status" value="1"/>
</dbReference>
<dbReference type="SMART" id="SM00267">
    <property type="entry name" value="GGDEF"/>
    <property type="match status" value="1"/>
</dbReference>
<name>A0ABY8Y126_9PSEU</name>
<dbReference type="SUPFAM" id="SSF55073">
    <property type="entry name" value="Nucleotide cyclase"/>
    <property type="match status" value="1"/>
</dbReference>
<dbReference type="Pfam" id="PF00990">
    <property type="entry name" value="GGDEF"/>
    <property type="match status" value="1"/>
</dbReference>
<evidence type="ECO:0000313" key="5">
    <source>
        <dbReference type="Proteomes" id="UP001227101"/>
    </source>
</evidence>
<dbReference type="InterPro" id="IPR052155">
    <property type="entry name" value="Biofilm_reg_signaling"/>
</dbReference>
<proteinExistence type="predicted"/>
<reference evidence="4 5" key="1">
    <citation type="submission" date="2023-06" db="EMBL/GenBank/DDBJ databases">
        <authorList>
            <person name="Oyuntsetseg B."/>
            <person name="Kim S.B."/>
        </authorList>
    </citation>
    <scope>NUCLEOTIDE SEQUENCE [LARGE SCALE GENOMIC DNA]</scope>
    <source>
        <strain evidence="4 5">2-2</strain>
    </source>
</reference>
<dbReference type="Pfam" id="PF00563">
    <property type="entry name" value="EAL"/>
    <property type="match status" value="1"/>
</dbReference>
<dbReference type="InterPro" id="IPR000160">
    <property type="entry name" value="GGDEF_dom"/>
</dbReference>
<dbReference type="Gene3D" id="3.20.20.450">
    <property type="entry name" value="EAL domain"/>
    <property type="match status" value="1"/>
</dbReference>
<keyword evidence="5" id="KW-1185">Reference proteome</keyword>
<dbReference type="SUPFAM" id="SSF141868">
    <property type="entry name" value="EAL domain-like"/>
    <property type="match status" value="1"/>
</dbReference>
<feature type="transmembrane region" description="Helical" evidence="1">
    <location>
        <begin position="140"/>
        <end position="163"/>
    </location>
</feature>
<feature type="domain" description="EAL" evidence="2">
    <location>
        <begin position="517"/>
        <end position="768"/>
    </location>
</feature>
<gene>
    <name evidence="4" type="ORF">QP939_25360</name>
</gene>
<feature type="transmembrane region" description="Helical" evidence="1">
    <location>
        <begin position="68"/>
        <end position="87"/>
    </location>
</feature>
<feature type="transmembrane region" description="Helical" evidence="1">
    <location>
        <begin position="282"/>
        <end position="302"/>
    </location>
</feature>
<sequence length="769" mass="82080">MTVRRYPVAALLVVATVALVVVNGFAFWGDTFALWVDDAMQLSAGVTAVVCGVLAARRVRGHQRWWRTLVAIGMTGWSLGQCVWSWYQLIDGRGLPSPSLADVGYLSFPVFALAALFTLARARIRPDRERWQPAQWTAHFGIAVVLDGLVVTGSLFILTWTAALGQLVRATAPDALAWSVAIAYPLSDLVVVVVAVLLVVFDRVDRPYRANLLLLAVGIVALACSDSVFAYLVSIGAESMKPWADAGFVLGPLFIAFALLVTPSSRRREEMGQAVGVDWWQLALPYVPVTAVALLISVQLLAGAGPDAVEVIVGVLVVLLVLARQLLSLLDNRLLLRRVYEGQQQLTHQAYHDPLTGLANRALFADRLDQAVESADGQRPLVLIFVDLDDFKEVNDRFGHAGGDLLLHAVAQRLQSCVRAGDTVARLGGDEFAILLEGELDAPQAVADRIQGALRRPFAVHGTLVPIRASMGLVVPDPAEPLVTADVLLGRADTSMYAGKRLGKDTTVVYRPSQDGPPDFPSALRRADGGIPEGFGLVFQPIVRLPGETPVAVEALARWTTRDGTAVSPETFVRAAEGAGLGAELDALVLDLACREITAAGLDLTVHVNVCASRLGAAALEQSVAESLARYRLAPERLVVEITETVPVPDLTAGAAAIRRLQDLGVRVALDDFGAGYSSLTVLHALPVDLIKLDRALTTGVQPERDAALCRSLVGLCAELDLAVVAEGIETAEQAELVIRAGCTTAQGYRFGRPAPLSTLSLNGAALRS</sequence>
<feature type="transmembrane region" description="Helical" evidence="1">
    <location>
        <begin position="175"/>
        <end position="200"/>
    </location>
</feature>
<feature type="transmembrane region" description="Helical" evidence="1">
    <location>
        <begin position="243"/>
        <end position="261"/>
    </location>
</feature>
<feature type="transmembrane region" description="Helical" evidence="1">
    <location>
        <begin position="308"/>
        <end position="327"/>
    </location>
</feature>
<feature type="domain" description="GGDEF" evidence="3">
    <location>
        <begin position="379"/>
        <end position="512"/>
    </location>
</feature>
<dbReference type="PANTHER" id="PTHR44757">
    <property type="entry name" value="DIGUANYLATE CYCLASE DGCP"/>
    <property type="match status" value="1"/>
</dbReference>
<dbReference type="InterPro" id="IPR001633">
    <property type="entry name" value="EAL_dom"/>
</dbReference>
<dbReference type="Gene3D" id="3.30.70.270">
    <property type="match status" value="1"/>
</dbReference>